<name>A0A6J5M767_9CAUD</name>
<proteinExistence type="predicted"/>
<accession>A0A6J5M767</accession>
<protein>
    <submittedName>
        <fullName evidence="2">Uncharacterized protein</fullName>
    </submittedName>
</protein>
<evidence type="ECO:0000313" key="2">
    <source>
        <dbReference type="EMBL" id="CAB4142895.1"/>
    </source>
</evidence>
<gene>
    <name evidence="2" type="ORF">UFOVP452_50</name>
</gene>
<sequence length="248" mass="25631">MMDFNNAPEQRSTDLIPDRSVARVVLTIRPGGAGDGNWLKLSNNGDKLMIDGEFTVTEGPFARRKFWGLMTLDAYVAMDGQSYMVSDLLAQCQSDADHLGLAKAADANGWGGSLKAVNITRTTLRAILESSRGIRSDDASPSAMSARRVHGVGDFDGMEFVAKIGVEKGENGYKDKNRLVEAITPDKPGYILPGGAAPAAPVARGPAPAAGAPPAAAKPAWAAGGAAPAPAAAPAAPPAAAKPAWANR</sequence>
<organism evidence="2">
    <name type="scientific">uncultured Caudovirales phage</name>
    <dbReference type="NCBI Taxonomy" id="2100421"/>
    <lineage>
        <taxon>Viruses</taxon>
        <taxon>Duplodnaviria</taxon>
        <taxon>Heunggongvirae</taxon>
        <taxon>Uroviricota</taxon>
        <taxon>Caudoviricetes</taxon>
        <taxon>Peduoviridae</taxon>
        <taxon>Maltschvirus</taxon>
        <taxon>Maltschvirus maltsch</taxon>
    </lineage>
</organism>
<feature type="region of interest" description="Disordered" evidence="1">
    <location>
        <begin position="200"/>
        <end position="248"/>
    </location>
</feature>
<evidence type="ECO:0000256" key="1">
    <source>
        <dbReference type="SAM" id="MobiDB-lite"/>
    </source>
</evidence>
<reference evidence="2" key="1">
    <citation type="submission" date="2020-04" db="EMBL/GenBank/DDBJ databases">
        <authorList>
            <person name="Chiriac C."/>
            <person name="Salcher M."/>
            <person name="Ghai R."/>
            <person name="Kavagutti S V."/>
        </authorList>
    </citation>
    <scope>NUCLEOTIDE SEQUENCE</scope>
</reference>
<dbReference type="EMBL" id="LR796413">
    <property type="protein sequence ID" value="CAB4142895.1"/>
    <property type="molecule type" value="Genomic_DNA"/>
</dbReference>